<organism evidence="2 3">
    <name type="scientific">Cladonia borealis</name>
    <dbReference type="NCBI Taxonomy" id="184061"/>
    <lineage>
        <taxon>Eukaryota</taxon>
        <taxon>Fungi</taxon>
        <taxon>Dikarya</taxon>
        <taxon>Ascomycota</taxon>
        <taxon>Pezizomycotina</taxon>
        <taxon>Lecanoromycetes</taxon>
        <taxon>OSLEUM clade</taxon>
        <taxon>Lecanoromycetidae</taxon>
        <taxon>Lecanorales</taxon>
        <taxon>Lecanorineae</taxon>
        <taxon>Cladoniaceae</taxon>
        <taxon>Cladonia</taxon>
    </lineage>
</organism>
<dbReference type="InterPro" id="IPR041698">
    <property type="entry name" value="Methyltransf_25"/>
</dbReference>
<proteinExistence type="predicted"/>
<reference evidence="2" key="1">
    <citation type="submission" date="2023-03" db="EMBL/GenBank/DDBJ databases">
        <title>Complete genome of Cladonia borealis.</title>
        <authorList>
            <person name="Park H."/>
        </authorList>
    </citation>
    <scope>NUCLEOTIDE SEQUENCE</scope>
    <source>
        <strain evidence="2">ANT050790</strain>
    </source>
</reference>
<dbReference type="Proteomes" id="UP001166286">
    <property type="component" value="Unassembled WGS sequence"/>
</dbReference>
<dbReference type="EMBL" id="JAFEKC020000003">
    <property type="protein sequence ID" value="KAK0515570.1"/>
    <property type="molecule type" value="Genomic_DNA"/>
</dbReference>
<protein>
    <recommendedName>
        <fullName evidence="1">Methyltransferase domain-containing protein</fullName>
    </recommendedName>
</protein>
<dbReference type="Gene3D" id="3.40.50.150">
    <property type="entry name" value="Vaccinia Virus protein VP39"/>
    <property type="match status" value="1"/>
</dbReference>
<dbReference type="Pfam" id="PF13649">
    <property type="entry name" value="Methyltransf_25"/>
    <property type="match status" value="1"/>
</dbReference>
<dbReference type="SUPFAM" id="SSF53335">
    <property type="entry name" value="S-adenosyl-L-methionine-dependent methyltransferases"/>
    <property type="match status" value="1"/>
</dbReference>
<evidence type="ECO:0000259" key="1">
    <source>
        <dbReference type="Pfam" id="PF13649"/>
    </source>
</evidence>
<dbReference type="PANTHER" id="PTHR43591:SF96">
    <property type="entry name" value="PUTATIVE-RELATED"/>
    <property type="match status" value="1"/>
</dbReference>
<gene>
    <name evidence="2" type="ORF">JMJ35_001604</name>
</gene>
<dbReference type="InterPro" id="IPR029063">
    <property type="entry name" value="SAM-dependent_MTases_sf"/>
</dbReference>
<name>A0AA39R870_9LECA</name>
<keyword evidence="3" id="KW-1185">Reference proteome</keyword>
<evidence type="ECO:0000313" key="3">
    <source>
        <dbReference type="Proteomes" id="UP001166286"/>
    </source>
</evidence>
<comment type="caution">
    <text evidence="2">The sequence shown here is derived from an EMBL/GenBank/DDBJ whole genome shotgun (WGS) entry which is preliminary data.</text>
</comment>
<dbReference type="PANTHER" id="PTHR43591">
    <property type="entry name" value="METHYLTRANSFERASE"/>
    <property type="match status" value="1"/>
</dbReference>
<dbReference type="AlphaFoldDB" id="A0AA39R870"/>
<dbReference type="CDD" id="cd02440">
    <property type="entry name" value="AdoMet_MTases"/>
    <property type="match status" value="1"/>
</dbReference>
<evidence type="ECO:0000313" key="2">
    <source>
        <dbReference type="EMBL" id="KAK0515570.1"/>
    </source>
</evidence>
<sequence>MSGGSNDYMLSRGFAANGRTTLQHYLFKDGLNYLLHPCIPTDHPHLRIADIGVGTGIWLIELARMLPASTQLDGLDVSFAQCPPKEWLPANISFITQDILAEPPSSLVGTYDIIHVQLFITILRDGNPVPMLQNLMKMLKPGGYIQWAEWDVNTWEITRVASAPSQSNTELEDLREWISTLGKTKPGPSFISSGWITRLPTTFAENGLSSVVVDRQKFAPEIATLLLDTWMMASQEISTNVLDKVGGGKGDVARELIEKVGRNRSNTAFNLQRVVTIGRKSPWSA</sequence>
<accession>A0AA39R870</accession>
<feature type="domain" description="Methyltransferase" evidence="1">
    <location>
        <begin position="48"/>
        <end position="143"/>
    </location>
</feature>